<keyword evidence="2" id="KW-1185">Reference proteome</keyword>
<comment type="caution">
    <text evidence="1">The sequence shown here is derived from an EMBL/GenBank/DDBJ whole genome shotgun (WGS) entry which is preliminary data.</text>
</comment>
<evidence type="ECO:0000313" key="2">
    <source>
        <dbReference type="Proteomes" id="UP001163321"/>
    </source>
</evidence>
<dbReference type="EMBL" id="CM047583">
    <property type="protein sequence ID" value="KAI9912791.1"/>
    <property type="molecule type" value="Genomic_DNA"/>
</dbReference>
<gene>
    <name evidence="1" type="ORF">PsorP6_006106</name>
</gene>
<protein>
    <submittedName>
        <fullName evidence="1">Uncharacterized protein</fullName>
    </submittedName>
</protein>
<organism evidence="1 2">
    <name type="scientific">Peronosclerospora sorghi</name>
    <dbReference type="NCBI Taxonomy" id="230839"/>
    <lineage>
        <taxon>Eukaryota</taxon>
        <taxon>Sar</taxon>
        <taxon>Stramenopiles</taxon>
        <taxon>Oomycota</taxon>
        <taxon>Peronosporomycetes</taxon>
        <taxon>Peronosporales</taxon>
        <taxon>Peronosporaceae</taxon>
        <taxon>Peronosclerospora</taxon>
    </lineage>
</organism>
<sequence>METNDGPVRVVESPRSRRNRLRREWRENRTQAQHWADHAVQASRRAYQVEAVARQPVEEARGTLRHMMERMDVQFRASDEAAERLLEAVEGKSECLPVKVDAEAVERADGCSHVEEHASVEEGVDSSSEENDFQLPGQGHRTSAIDEGEKNYTCSQISCLAAIEADPRIFKYLNRNNGIKRDYLVFNSGLVEDLPSLGDIKTKDRKPFHGLLAFVFGVVVKLERRIRVLPTVLLQAFYQILFQNLAVELCVHPPINQGQIHWPFPEQIAPYHHQI</sequence>
<name>A0ACC0W386_9STRA</name>
<reference evidence="1 2" key="1">
    <citation type="journal article" date="2022" name="bioRxiv">
        <title>The genome of the oomycete Peronosclerospora sorghi, a cosmopolitan pathogen of maize and sorghum, is inflated with dispersed pseudogenes.</title>
        <authorList>
            <person name="Fletcher K."/>
            <person name="Martin F."/>
            <person name="Isakeit T."/>
            <person name="Cavanaugh K."/>
            <person name="Magill C."/>
            <person name="Michelmore R."/>
        </authorList>
    </citation>
    <scope>NUCLEOTIDE SEQUENCE [LARGE SCALE GENOMIC DNA]</scope>
    <source>
        <strain evidence="1">P6</strain>
    </source>
</reference>
<proteinExistence type="predicted"/>
<dbReference type="Proteomes" id="UP001163321">
    <property type="component" value="Chromosome 4"/>
</dbReference>
<evidence type="ECO:0000313" key="1">
    <source>
        <dbReference type="EMBL" id="KAI9912791.1"/>
    </source>
</evidence>
<accession>A0ACC0W386</accession>